<dbReference type="InterPro" id="IPR014756">
    <property type="entry name" value="Ig_E-set"/>
</dbReference>
<dbReference type="Pfam" id="PF13445">
    <property type="entry name" value="zf-RING_UBOX"/>
    <property type="match status" value="1"/>
</dbReference>
<sequence length="777" mass="86390">MCLKKIAPDPILLTNGYNVLKFLRGARGNQQHPYLLWHIPLTLEGQNYFHEAMGFLGTQLGKHWGCVSRLLYAAAYLHWICSKLFIWESFIKCRAMMIDMLLIYVLNQANEGSSGGGGSGGMMSSTLVETVSINYEDFNDSFLTCGTCLCIYDSAEHSPKLLPCSHTVCKSCLVSIVEAQVHDTGTFRCPICRETINIPRGGVTSFPPSFIVNQLLDLMSQQRRDVIPKCSNHPSQELLFCETCDTVFCTLCTGGEHYGKGASEHTVIPFSIAIKRMSEILLYKAQLCIGNLTTAYDNVSGEMLRLENSVERAIETINRTFQDLINLIDKRRHEVLQKVRKIREHKKGDLKEQLDLIQAEKEKVQNECDGLQYQVEVRNITKKIGDLNEKLDATSTLGEPRENHFIKCEFKHNTAYKDISNALANFGCIKVSTTFPALSTAKINKAITHLRSTITVVTVDYHGNPRTTGCDPVVTELRSASGQLIDTKIRDKDDGTYEISFVPPKAGKLKLCISIFDRPIKDSPYVIDVCDHNNPIWKYGSRGTGLDNFIQPVRVVTDKEGSIFISDTGNSRIKVLNSNGVLERHISSEALERQSGIGVCVSPTGNLITVNWRTKMVYTLSNEGELLSKFTSSHFQEPIDVAVNSKGDIIVGDMGAAKVLIFDAEGNLLQQFGKKGSKEGEFKLLTSVCVGCNDQILVSDHRIQIFDKNGKFLRQVNNTGKGQYEGITVDPNGLILATKTDRGKGVVQIFSSNGNFQFAIDSFDDNSDTSEEIYLST</sequence>
<dbReference type="GO" id="GO:0061630">
    <property type="term" value="F:ubiquitin protein ligase activity"/>
    <property type="evidence" value="ECO:0007669"/>
    <property type="project" value="TreeGrafter"/>
</dbReference>
<keyword evidence="6" id="KW-0862">Zinc</keyword>
<dbReference type="Gene3D" id="3.30.160.60">
    <property type="entry name" value="Classic Zinc Finger"/>
    <property type="match status" value="1"/>
</dbReference>
<dbReference type="InterPro" id="IPR001298">
    <property type="entry name" value="Filamin/ABP280_rpt"/>
</dbReference>
<comment type="similarity">
    <text evidence="1">Belongs to the TRIM/RBCC family.</text>
</comment>
<evidence type="ECO:0000256" key="3">
    <source>
        <dbReference type="ARBA" id="ARBA00022723"/>
    </source>
</evidence>
<feature type="domain" description="B box-type" evidence="9">
    <location>
        <begin position="225"/>
        <end position="270"/>
    </location>
</feature>
<dbReference type="PANTHER" id="PTHR25462">
    <property type="entry name" value="BONUS, ISOFORM C-RELATED"/>
    <property type="match status" value="1"/>
</dbReference>
<dbReference type="GO" id="GO:0008270">
    <property type="term" value="F:zinc ion binding"/>
    <property type="evidence" value="ECO:0007669"/>
    <property type="project" value="UniProtKB-KW"/>
</dbReference>
<dbReference type="InterPro" id="IPR013083">
    <property type="entry name" value="Znf_RING/FYVE/PHD"/>
</dbReference>
<keyword evidence="4" id="KW-0677">Repeat</keyword>
<dbReference type="SMART" id="SM00557">
    <property type="entry name" value="IG_FLMN"/>
    <property type="match status" value="1"/>
</dbReference>
<evidence type="ECO:0000256" key="7">
    <source>
        <dbReference type="SAM" id="Coils"/>
    </source>
</evidence>
<dbReference type="PROSITE" id="PS00518">
    <property type="entry name" value="ZF_RING_1"/>
    <property type="match status" value="1"/>
</dbReference>
<keyword evidence="5" id="KW-0863">Zinc-finger</keyword>
<evidence type="ECO:0000256" key="1">
    <source>
        <dbReference type="ARBA" id="ARBA00008518"/>
    </source>
</evidence>
<feature type="domain" description="RING-type" evidence="8">
    <location>
        <begin position="145"/>
        <end position="192"/>
    </location>
</feature>
<dbReference type="SUPFAM" id="SSF101898">
    <property type="entry name" value="NHL repeat"/>
    <property type="match status" value="1"/>
</dbReference>
<organism evidence="10 11">
    <name type="scientific">Octopus vulgaris</name>
    <name type="common">Common octopus</name>
    <dbReference type="NCBI Taxonomy" id="6645"/>
    <lineage>
        <taxon>Eukaryota</taxon>
        <taxon>Metazoa</taxon>
        <taxon>Spiralia</taxon>
        <taxon>Lophotrochozoa</taxon>
        <taxon>Mollusca</taxon>
        <taxon>Cephalopoda</taxon>
        <taxon>Coleoidea</taxon>
        <taxon>Octopodiformes</taxon>
        <taxon>Octopoda</taxon>
        <taxon>Incirrata</taxon>
        <taxon>Octopodidae</taxon>
        <taxon>Octopus</taxon>
    </lineage>
</organism>
<dbReference type="PANTHER" id="PTHR25462:SF285">
    <property type="entry name" value="RING-TYPE DOMAIN-CONTAINING PROTEIN"/>
    <property type="match status" value="1"/>
</dbReference>
<evidence type="ECO:0000256" key="2">
    <source>
        <dbReference type="ARBA" id="ARBA00022553"/>
    </source>
</evidence>
<dbReference type="InterPro" id="IPR017868">
    <property type="entry name" value="Filamin/ABP280_repeat-like"/>
</dbReference>
<evidence type="ECO:0000259" key="9">
    <source>
        <dbReference type="SMART" id="SM00336"/>
    </source>
</evidence>
<keyword evidence="2" id="KW-0597">Phosphoprotein</keyword>
<dbReference type="SUPFAM" id="SSF57850">
    <property type="entry name" value="RING/U-box"/>
    <property type="match status" value="1"/>
</dbReference>
<evidence type="ECO:0000256" key="6">
    <source>
        <dbReference type="ARBA" id="ARBA00022833"/>
    </source>
</evidence>
<dbReference type="InterPro" id="IPR001841">
    <property type="entry name" value="Znf_RING"/>
</dbReference>
<keyword evidence="7" id="KW-0175">Coiled coil</keyword>
<dbReference type="InterPro" id="IPR047153">
    <property type="entry name" value="TRIM45/56/19-like"/>
</dbReference>
<keyword evidence="11" id="KW-1185">Reference proteome</keyword>
<dbReference type="Gene3D" id="3.30.40.10">
    <property type="entry name" value="Zinc/RING finger domain, C3HC4 (zinc finger)"/>
    <property type="match status" value="1"/>
</dbReference>
<dbReference type="GO" id="GO:0005654">
    <property type="term" value="C:nucleoplasm"/>
    <property type="evidence" value="ECO:0007669"/>
    <property type="project" value="TreeGrafter"/>
</dbReference>
<dbReference type="EMBL" id="OX597825">
    <property type="protein sequence ID" value="CAI9731285.1"/>
    <property type="molecule type" value="Genomic_DNA"/>
</dbReference>
<evidence type="ECO:0000313" key="11">
    <source>
        <dbReference type="Proteomes" id="UP001162480"/>
    </source>
</evidence>
<dbReference type="Gene3D" id="2.120.10.30">
    <property type="entry name" value="TolB, C-terminal domain"/>
    <property type="match status" value="2"/>
</dbReference>
<dbReference type="SMART" id="SM00184">
    <property type="entry name" value="RING"/>
    <property type="match status" value="1"/>
</dbReference>
<proteinExistence type="inferred from homology"/>
<dbReference type="InterPro" id="IPR027370">
    <property type="entry name" value="Znf-RING_euk"/>
</dbReference>
<reference evidence="10" key="1">
    <citation type="submission" date="2023-08" db="EMBL/GenBank/DDBJ databases">
        <authorList>
            <person name="Alioto T."/>
            <person name="Alioto T."/>
            <person name="Gomez Garrido J."/>
        </authorList>
    </citation>
    <scope>NUCLEOTIDE SEQUENCE</scope>
</reference>
<gene>
    <name evidence="10" type="ORF">OCTVUL_1B027879</name>
</gene>
<dbReference type="Pfam" id="PF00643">
    <property type="entry name" value="zf-B_box"/>
    <property type="match status" value="1"/>
</dbReference>
<dbReference type="InterPro" id="IPR013783">
    <property type="entry name" value="Ig-like_fold"/>
</dbReference>
<dbReference type="InterPro" id="IPR000315">
    <property type="entry name" value="Znf_B-box"/>
</dbReference>
<dbReference type="InterPro" id="IPR011042">
    <property type="entry name" value="6-blade_b-propeller_TolB-like"/>
</dbReference>
<dbReference type="SUPFAM" id="SSF81296">
    <property type="entry name" value="E set domains"/>
    <property type="match status" value="1"/>
</dbReference>
<keyword evidence="3" id="KW-0479">Metal-binding</keyword>
<dbReference type="Pfam" id="PF00630">
    <property type="entry name" value="Filamin"/>
    <property type="match status" value="1"/>
</dbReference>
<accession>A0AA36FB05</accession>
<dbReference type="CDD" id="cd16579">
    <property type="entry name" value="RING-HC_PML_C-V"/>
    <property type="match status" value="1"/>
</dbReference>
<evidence type="ECO:0000256" key="5">
    <source>
        <dbReference type="ARBA" id="ARBA00022771"/>
    </source>
</evidence>
<dbReference type="SMART" id="SM00336">
    <property type="entry name" value="BBOX"/>
    <property type="match status" value="1"/>
</dbReference>
<evidence type="ECO:0000313" key="10">
    <source>
        <dbReference type="EMBL" id="CAI9731285.1"/>
    </source>
</evidence>
<evidence type="ECO:0000256" key="4">
    <source>
        <dbReference type="ARBA" id="ARBA00022737"/>
    </source>
</evidence>
<evidence type="ECO:0000259" key="8">
    <source>
        <dbReference type="SMART" id="SM00184"/>
    </source>
</evidence>
<name>A0AA36FB05_OCTVU</name>
<dbReference type="InterPro" id="IPR017907">
    <property type="entry name" value="Znf_RING_CS"/>
</dbReference>
<dbReference type="AlphaFoldDB" id="A0AA36FB05"/>
<dbReference type="Proteomes" id="UP001162480">
    <property type="component" value="Chromosome 12"/>
</dbReference>
<dbReference type="Gene3D" id="2.60.40.10">
    <property type="entry name" value="Immunoglobulins"/>
    <property type="match status" value="1"/>
</dbReference>
<feature type="coiled-coil region" evidence="7">
    <location>
        <begin position="347"/>
        <end position="374"/>
    </location>
</feature>
<protein>
    <submittedName>
        <fullName evidence="10">Tripartite motif-containing protein 2-like</fullName>
    </submittedName>
</protein>
<dbReference type="SUPFAM" id="SSF57845">
    <property type="entry name" value="B-box zinc-binding domain"/>
    <property type="match status" value="1"/>
</dbReference>